<comment type="subcellular location">
    <subcellularLocation>
        <location evidence="1 10">Cell membrane</location>
        <topology evidence="1 10">Multi-pass membrane protein</topology>
    </subcellularLocation>
</comment>
<reference evidence="12" key="1">
    <citation type="submission" date="2025-08" db="UniProtKB">
        <authorList>
            <consortium name="RefSeq"/>
        </authorList>
    </citation>
    <scope>IDENTIFICATION</scope>
</reference>
<evidence type="ECO:0000256" key="10">
    <source>
        <dbReference type="RuleBase" id="RU351113"/>
    </source>
</evidence>
<dbReference type="KEGG" id="dqu:106748608"/>
<dbReference type="Proteomes" id="UP000515204">
    <property type="component" value="Unplaced"/>
</dbReference>
<keyword evidence="8 10" id="KW-0675">Receptor</keyword>
<evidence type="ECO:0000313" key="11">
    <source>
        <dbReference type="Proteomes" id="UP000515204"/>
    </source>
</evidence>
<evidence type="ECO:0000313" key="12">
    <source>
        <dbReference type="RefSeq" id="XP_014482791.1"/>
    </source>
</evidence>
<dbReference type="OrthoDB" id="7552791at2759"/>
<evidence type="ECO:0000256" key="9">
    <source>
        <dbReference type="ARBA" id="ARBA00023224"/>
    </source>
</evidence>
<dbReference type="AlphaFoldDB" id="A0A6P3XW79"/>
<feature type="transmembrane region" description="Helical" evidence="10">
    <location>
        <begin position="61"/>
        <end position="81"/>
    </location>
</feature>
<evidence type="ECO:0000256" key="4">
    <source>
        <dbReference type="ARBA" id="ARBA00022692"/>
    </source>
</evidence>
<protein>
    <recommendedName>
        <fullName evidence="10">Odorant receptor</fullName>
    </recommendedName>
</protein>
<organism evidence="11 12">
    <name type="scientific">Dinoponera quadriceps</name>
    <name type="common">South American ant</name>
    <dbReference type="NCBI Taxonomy" id="609295"/>
    <lineage>
        <taxon>Eukaryota</taxon>
        <taxon>Metazoa</taxon>
        <taxon>Ecdysozoa</taxon>
        <taxon>Arthropoda</taxon>
        <taxon>Hexapoda</taxon>
        <taxon>Insecta</taxon>
        <taxon>Pterygota</taxon>
        <taxon>Neoptera</taxon>
        <taxon>Endopterygota</taxon>
        <taxon>Hymenoptera</taxon>
        <taxon>Apocrita</taxon>
        <taxon>Aculeata</taxon>
        <taxon>Formicoidea</taxon>
        <taxon>Formicidae</taxon>
        <taxon>Ponerinae</taxon>
        <taxon>Ponerini</taxon>
        <taxon>Dinoponera</taxon>
    </lineage>
</organism>
<dbReference type="GO" id="GO:0005886">
    <property type="term" value="C:plasma membrane"/>
    <property type="evidence" value="ECO:0007669"/>
    <property type="project" value="UniProtKB-SubCell"/>
</dbReference>
<evidence type="ECO:0000256" key="2">
    <source>
        <dbReference type="ARBA" id="ARBA00022475"/>
    </source>
</evidence>
<keyword evidence="11" id="KW-1185">Reference proteome</keyword>
<feature type="transmembrane region" description="Helical" evidence="10">
    <location>
        <begin position="120"/>
        <end position="146"/>
    </location>
</feature>
<feature type="transmembrane region" description="Helical" evidence="10">
    <location>
        <begin position="173"/>
        <end position="195"/>
    </location>
</feature>
<comment type="caution">
    <text evidence="10">Lacks conserved residue(s) required for the propagation of feature annotation.</text>
</comment>
<keyword evidence="2" id="KW-1003">Cell membrane</keyword>
<keyword evidence="6 10" id="KW-1133">Transmembrane helix</keyword>
<comment type="similarity">
    <text evidence="10">Belongs to the insect chemoreceptor superfamily. Heteromeric odorant receptor channel (TC 1.A.69) family.</text>
</comment>
<name>A0A6P3XW79_DINQU</name>
<dbReference type="GO" id="GO:0005549">
    <property type="term" value="F:odorant binding"/>
    <property type="evidence" value="ECO:0007669"/>
    <property type="project" value="InterPro"/>
</dbReference>
<dbReference type="GeneID" id="106748608"/>
<gene>
    <name evidence="12" type="primary">LOC106748608</name>
</gene>
<dbReference type="InterPro" id="IPR004117">
    <property type="entry name" value="7tm6_olfct_rcpt"/>
</dbReference>
<dbReference type="RefSeq" id="XP_014482791.1">
    <property type="nucleotide sequence ID" value="XM_014627305.1"/>
</dbReference>
<evidence type="ECO:0000256" key="3">
    <source>
        <dbReference type="ARBA" id="ARBA00022606"/>
    </source>
</evidence>
<evidence type="ECO:0000256" key="8">
    <source>
        <dbReference type="ARBA" id="ARBA00023170"/>
    </source>
</evidence>
<dbReference type="PANTHER" id="PTHR21137:SF35">
    <property type="entry name" value="ODORANT RECEPTOR 19A-RELATED"/>
    <property type="match status" value="1"/>
</dbReference>
<evidence type="ECO:0000256" key="5">
    <source>
        <dbReference type="ARBA" id="ARBA00022725"/>
    </source>
</evidence>
<evidence type="ECO:0000256" key="7">
    <source>
        <dbReference type="ARBA" id="ARBA00023136"/>
    </source>
</evidence>
<sequence length="342" mass="39867">MHATEASYYKINRVILKTLGLWPYQQSRLVRIQNVLFIVILTSFIIVQLMVFVTTQYNTNVLFEVLSLMFPNVFVTLKYYLYVIQANVKQLLERIHDDWGSLKDKVEIKILKKYTRSGRFITIIVMLFCNIFAIFSIICQFLPMILDIVSPLNASRPYQIVARTEYFVSQEKYFYAIATHEIVACYIGMVAICSYRIEIAIERNALTIPAPRRDYLLHRRVVHAVTFHQRANELFVQLITLIHDTNEMIVFALIVAAHLSYIFLINYGGQEITEHGIKLFRTTYTVPWYTAPLQTQKLLLMIMQRGTRNVILTCGGMFVASLELFVSVKCKVLVYRKYHIST</sequence>
<keyword evidence="5 10" id="KW-0552">Olfaction</keyword>
<dbReference type="GO" id="GO:0004984">
    <property type="term" value="F:olfactory receptor activity"/>
    <property type="evidence" value="ECO:0007669"/>
    <property type="project" value="InterPro"/>
</dbReference>
<keyword evidence="7 10" id="KW-0472">Membrane</keyword>
<dbReference type="PANTHER" id="PTHR21137">
    <property type="entry name" value="ODORANT RECEPTOR"/>
    <property type="match status" value="1"/>
</dbReference>
<feature type="transmembrane region" description="Helical" evidence="10">
    <location>
        <begin position="35"/>
        <end position="55"/>
    </location>
</feature>
<accession>A0A6P3XW79</accession>
<keyword evidence="4 10" id="KW-0812">Transmembrane</keyword>
<keyword evidence="3 10" id="KW-0716">Sensory transduction</keyword>
<keyword evidence="9 10" id="KW-0807">Transducer</keyword>
<feature type="transmembrane region" description="Helical" evidence="10">
    <location>
        <begin position="310"/>
        <end position="328"/>
    </location>
</feature>
<evidence type="ECO:0000256" key="1">
    <source>
        <dbReference type="ARBA" id="ARBA00004651"/>
    </source>
</evidence>
<dbReference type="Pfam" id="PF02949">
    <property type="entry name" value="7tm_6"/>
    <property type="match status" value="1"/>
</dbReference>
<feature type="transmembrane region" description="Helical" evidence="10">
    <location>
        <begin position="248"/>
        <end position="269"/>
    </location>
</feature>
<evidence type="ECO:0000256" key="6">
    <source>
        <dbReference type="ARBA" id="ARBA00022989"/>
    </source>
</evidence>
<proteinExistence type="inferred from homology"/>
<dbReference type="GO" id="GO:0007165">
    <property type="term" value="P:signal transduction"/>
    <property type="evidence" value="ECO:0007669"/>
    <property type="project" value="UniProtKB-KW"/>
</dbReference>